<name>A0A5C7B2G9_9FLAO</name>
<dbReference type="Pfam" id="PF00535">
    <property type="entry name" value="Glycos_transf_2"/>
    <property type="match status" value="1"/>
</dbReference>
<dbReference type="Gene3D" id="3.90.550.10">
    <property type="entry name" value="Spore Coat Polysaccharide Biosynthesis Protein SpsA, Chain A"/>
    <property type="match status" value="1"/>
</dbReference>
<dbReference type="InterPro" id="IPR001173">
    <property type="entry name" value="Glyco_trans_2-like"/>
</dbReference>
<dbReference type="OrthoDB" id="635429at2"/>
<dbReference type="Proteomes" id="UP000321790">
    <property type="component" value="Unassembled WGS sequence"/>
</dbReference>
<dbReference type="PANTHER" id="PTHR22916:SF3">
    <property type="entry name" value="UDP-GLCNAC:BETAGAL BETA-1,3-N-ACETYLGLUCOSAMINYLTRANSFERASE-LIKE PROTEIN 1"/>
    <property type="match status" value="1"/>
</dbReference>
<keyword evidence="2" id="KW-0808">Transferase</keyword>
<dbReference type="InterPro" id="IPR029044">
    <property type="entry name" value="Nucleotide-diphossugar_trans"/>
</dbReference>
<dbReference type="SUPFAM" id="SSF53448">
    <property type="entry name" value="Nucleotide-diphospho-sugar transferases"/>
    <property type="match status" value="1"/>
</dbReference>
<dbReference type="RefSeq" id="WP_147134206.1">
    <property type="nucleotide sequence ID" value="NZ_VOSC01000019.1"/>
</dbReference>
<feature type="domain" description="Glycosyltransferase 2-like" evidence="1">
    <location>
        <begin position="7"/>
        <end position="136"/>
    </location>
</feature>
<keyword evidence="3" id="KW-1185">Reference proteome</keyword>
<dbReference type="GO" id="GO:0016758">
    <property type="term" value="F:hexosyltransferase activity"/>
    <property type="evidence" value="ECO:0007669"/>
    <property type="project" value="UniProtKB-ARBA"/>
</dbReference>
<organism evidence="2 3">
    <name type="scientific">Seonamhaeicola algicola</name>
    <dbReference type="NCBI Taxonomy" id="1719036"/>
    <lineage>
        <taxon>Bacteria</taxon>
        <taxon>Pseudomonadati</taxon>
        <taxon>Bacteroidota</taxon>
        <taxon>Flavobacteriia</taxon>
        <taxon>Flavobacteriales</taxon>
        <taxon>Flavobacteriaceae</taxon>
    </lineage>
</organism>
<dbReference type="CDD" id="cd00761">
    <property type="entry name" value="Glyco_tranf_GTA_type"/>
    <property type="match status" value="1"/>
</dbReference>
<accession>A0A5C7B2G9</accession>
<dbReference type="PANTHER" id="PTHR22916">
    <property type="entry name" value="GLYCOSYLTRANSFERASE"/>
    <property type="match status" value="1"/>
</dbReference>
<evidence type="ECO:0000313" key="3">
    <source>
        <dbReference type="Proteomes" id="UP000321790"/>
    </source>
</evidence>
<dbReference type="AlphaFoldDB" id="A0A5C7B2G9"/>
<reference evidence="3" key="1">
    <citation type="submission" date="2019-08" db="EMBL/GenBank/DDBJ databases">
        <title>Seonamhaeicola sediminis sp. nov., isolated from marine sediment.</title>
        <authorList>
            <person name="Cao W.R."/>
        </authorList>
    </citation>
    <scope>NUCLEOTIDE SEQUENCE [LARGE SCALE GENOMIC DNA]</scope>
    <source>
        <strain evidence="3">Gy8</strain>
    </source>
</reference>
<sequence length="305" mass="35717">MQEPQFSILIANYNNGHFFKDCYKSIVAQTYSKWEAVIVDDASKDDSIEIINDLIKGDDRFKLYLNKTNKGCGYTKHKCATLAQGDIMGFLDPDDALVPEAIALMVNTHLKNKDVAIVTSKYEFVDLEMNFTKPSLYGSNIPKGKSYLTYANGALTHFATFKKAAYTQSRGINPFMKRAVDQDLYYKLEEQGKHLFLDKVLYRYRVHEHSISNNDNLYKAEYWHFYAMLKAYKRRKKKHLKIDNFSKSYIKILASNYYIKRFERLKFSNKKCSQYYLLYKAFIAYPLHKLPFKMKSLMVLILGRI</sequence>
<evidence type="ECO:0000313" key="2">
    <source>
        <dbReference type="EMBL" id="TXE12042.1"/>
    </source>
</evidence>
<proteinExistence type="predicted"/>
<comment type="caution">
    <text evidence="2">The sequence shown here is derived from an EMBL/GenBank/DDBJ whole genome shotgun (WGS) entry which is preliminary data.</text>
</comment>
<evidence type="ECO:0000259" key="1">
    <source>
        <dbReference type="Pfam" id="PF00535"/>
    </source>
</evidence>
<dbReference type="EMBL" id="VOSC01000019">
    <property type="protein sequence ID" value="TXE12042.1"/>
    <property type="molecule type" value="Genomic_DNA"/>
</dbReference>
<protein>
    <submittedName>
        <fullName evidence="2">Glycosyltransferase family 2 protein</fullName>
    </submittedName>
</protein>
<gene>
    <name evidence="2" type="ORF">FUA26_08240</name>
</gene>